<evidence type="ECO:0000256" key="2">
    <source>
        <dbReference type="ARBA" id="ARBA00022723"/>
    </source>
</evidence>
<organism evidence="7 8">
    <name type="scientific">Asparagus officinalis</name>
    <name type="common">Garden asparagus</name>
    <dbReference type="NCBI Taxonomy" id="4686"/>
    <lineage>
        <taxon>Eukaryota</taxon>
        <taxon>Viridiplantae</taxon>
        <taxon>Streptophyta</taxon>
        <taxon>Embryophyta</taxon>
        <taxon>Tracheophyta</taxon>
        <taxon>Spermatophyta</taxon>
        <taxon>Magnoliopsida</taxon>
        <taxon>Liliopsida</taxon>
        <taxon>Asparagales</taxon>
        <taxon>Asparagaceae</taxon>
        <taxon>Asparagoideae</taxon>
        <taxon>Asparagus</taxon>
    </lineage>
</organism>
<evidence type="ECO:0000313" key="7">
    <source>
        <dbReference type="EMBL" id="ONK66658.1"/>
    </source>
</evidence>
<gene>
    <name evidence="7" type="ORF">A4U43_C06F10640</name>
</gene>
<dbReference type="CDD" id="cd11072">
    <property type="entry name" value="CYP71-like"/>
    <property type="match status" value="1"/>
</dbReference>
<dbReference type="Pfam" id="PF00067">
    <property type="entry name" value="p450"/>
    <property type="match status" value="1"/>
</dbReference>
<keyword evidence="2 4" id="KW-0479">Metal-binding</keyword>
<dbReference type="GO" id="GO:0004497">
    <property type="term" value="F:monooxygenase activity"/>
    <property type="evidence" value="ECO:0007669"/>
    <property type="project" value="UniProtKB-KW"/>
</dbReference>
<comment type="cofactor">
    <cofactor evidence="4">
        <name>heme</name>
        <dbReference type="ChEBI" id="CHEBI:30413"/>
    </cofactor>
</comment>
<dbReference type="GO" id="GO:0005506">
    <property type="term" value="F:iron ion binding"/>
    <property type="evidence" value="ECO:0007669"/>
    <property type="project" value="InterPro"/>
</dbReference>
<dbReference type="GO" id="GO:0020037">
    <property type="term" value="F:heme binding"/>
    <property type="evidence" value="ECO:0007669"/>
    <property type="project" value="InterPro"/>
</dbReference>
<feature type="chain" id="PRO_5024452583" description="Cytochrome P450" evidence="6">
    <location>
        <begin position="23"/>
        <end position="509"/>
    </location>
</feature>
<dbReference type="SUPFAM" id="SSF48264">
    <property type="entry name" value="Cytochrome P450"/>
    <property type="match status" value="1"/>
</dbReference>
<keyword evidence="5" id="KW-0503">Monooxygenase</keyword>
<dbReference type="FunFam" id="1.10.630.10:FF:000011">
    <property type="entry name" value="Cytochrome P450 83B1"/>
    <property type="match status" value="1"/>
</dbReference>
<keyword evidence="8" id="KW-1185">Reference proteome</keyword>
<dbReference type="InterPro" id="IPR002401">
    <property type="entry name" value="Cyt_P450_E_grp-I"/>
</dbReference>
<dbReference type="Proteomes" id="UP000243459">
    <property type="component" value="Chromosome 6"/>
</dbReference>
<keyword evidence="5" id="KW-0560">Oxidoreductase</keyword>
<feature type="signal peptide" evidence="6">
    <location>
        <begin position="1"/>
        <end position="22"/>
    </location>
</feature>
<dbReference type="PRINTS" id="PR00463">
    <property type="entry name" value="EP450I"/>
</dbReference>
<keyword evidence="4 5" id="KW-0349">Heme</keyword>
<dbReference type="OMA" id="TLMEWAM"/>
<protein>
    <recommendedName>
        <fullName evidence="9">Cytochrome P450</fullName>
    </recommendedName>
</protein>
<dbReference type="PANTHER" id="PTHR47955">
    <property type="entry name" value="CYTOCHROME P450 FAMILY 71 PROTEIN"/>
    <property type="match status" value="1"/>
</dbReference>
<dbReference type="EMBL" id="CM007386">
    <property type="protein sequence ID" value="ONK66658.1"/>
    <property type="molecule type" value="Genomic_DNA"/>
</dbReference>
<dbReference type="PROSITE" id="PS00086">
    <property type="entry name" value="CYTOCHROME_P450"/>
    <property type="match status" value="1"/>
</dbReference>
<dbReference type="GO" id="GO:0016705">
    <property type="term" value="F:oxidoreductase activity, acting on paired donors, with incorporation or reduction of molecular oxygen"/>
    <property type="evidence" value="ECO:0007669"/>
    <property type="project" value="InterPro"/>
</dbReference>
<accession>A0A5P1EKY3</accession>
<dbReference type="Gene3D" id="1.10.630.10">
    <property type="entry name" value="Cytochrome P450"/>
    <property type="match status" value="1"/>
</dbReference>
<evidence type="ECO:0000256" key="4">
    <source>
        <dbReference type="PIRSR" id="PIRSR602401-1"/>
    </source>
</evidence>
<comment type="similarity">
    <text evidence="1 5">Belongs to the cytochrome P450 family.</text>
</comment>
<dbReference type="PANTHER" id="PTHR47955:SF15">
    <property type="entry name" value="CYTOCHROME P450 71A2-LIKE"/>
    <property type="match status" value="1"/>
</dbReference>
<feature type="binding site" description="axial binding residue" evidence="4">
    <location>
        <position position="450"/>
    </location>
    <ligand>
        <name>heme</name>
        <dbReference type="ChEBI" id="CHEBI:30413"/>
    </ligand>
    <ligandPart>
        <name>Fe</name>
        <dbReference type="ChEBI" id="CHEBI:18248"/>
    </ligandPart>
</feature>
<name>A0A5P1EKY3_ASPOF</name>
<proteinExistence type="inferred from homology"/>
<dbReference type="InterPro" id="IPR036396">
    <property type="entry name" value="Cyt_P450_sf"/>
</dbReference>
<evidence type="ECO:0000256" key="1">
    <source>
        <dbReference type="ARBA" id="ARBA00010617"/>
    </source>
</evidence>
<evidence type="ECO:0000256" key="6">
    <source>
        <dbReference type="SAM" id="SignalP"/>
    </source>
</evidence>
<dbReference type="InterPro" id="IPR017972">
    <property type="entry name" value="Cyt_P450_CS"/>
</dbReference>
<evidence type="ECO:0008006" key="9">
    <source>
        <dbReference type="Google" id="ProtNLM"/>
    </source>
</evidence>
<evidence type="ECO:0000256" key="3">
    <source>
        <dbReference type="ARBA" id="ARBA00023004"/>
    </source>
</evidence>
<dbReference type="Gramene" id="ONK66658">
    <property type="protein sequence ID" value="ONK66658"/>
    <property type="gene ID" value="A4U43_C06F10640"/>
</dbReference>
<reference evidence="8" key="1">
    <citation type="journal article" date="2017" name="Nat. Commun.">
        <title>The asparagus genome sheds light on the origin and evolution of a young Y chromosome.</title>
        <authorList>
            <person name="Harkess A."/>
            <person name="Zhou J."/>
            <person name="Xu C."/>
            <person name="Bowers J.E."/>
            <person name="Van der Hulst R."/>
            <person name="Ayyampalayam S."/>
            <person name="Mercati F."/>
            <person name="Riccardi P."/>
            <person name="McKain M.R."/>
            <person name="Kakrana A."/>
            <person name="Tang H."/>
            <person name="Ray J."/>
            <person name="Groenendijk J."/>
            <person name="Arikit S."/>
            <person name="Mathioni S.M."/>
            <person name="Nakano M."/>
            <person name="Shan H."/>
            <person name="Telgmann-Rauber A."/>
            <person name="Kanno A."/>
            <person name="Yue Z."/>
            <person name="Chen H."/>
            <person name="Li W."/>
            <person name="Chen Y."/>
            <person name="Xu X."/>
            <person name="Zhang Y."/>
            <person name="Luo S."/>
            <person name="Chen H."/>
            <person name="Gao J."/>
            <person name="Mao Z."/>
            <person name="Pires J.C."/>
            <person name="Luo M."/>
            <person name="Kudrna D."/>
            <person name="Wing R.A."/>
            <person name="Meyers B.C."/>
            <person name="Yi K."/>
            <person name="Kong H."/>
            <person name="Lavrijsen P."/>
            <person name="Sunseri F."/>
            <person name="Falavigna A."/>
            <person name="Ye Y."/>
            <person name="Leebens-Mack J.H."/>
            <person name="Chen G."/>
        </authorList>
    </citation>
    <scope>NUCLEOTIDE SEQUENCE [LARGE SCALE GENOMIC DNA]</scope>
    <source>
        <strain evidence="8">cv. DH0086</strain>
    </source>
</reference>
<keyword evidence="6" id="KW-0732">Signal</keyword>
<dbReference type="AlphaFoldDB" id="A0A5P1EKY3"/>
<keyword evidence="3 4" id="KW-0408">Iron</keyword>
<dbReference type="PRINTS" id="PR00385">
    <property type="entry name" value="P450"/>
</dbReference>
<sequence length="509" mass="57589">MLFLSTITFILFFFFFLTVCHRKPTQKSPPSPPRLPIIGNLHQLGSPPHRSLQALSNRYGSIMLLRIGCVPTIIVSSEEMAREVMKKNDLGVASRPKSSMAKMLMYDRDIAFAPYGEYWRQVRKITAIHLLSFKMVQSFCSIREEEVSIMIEKIRASQHGLVDLSELFVSLTSDIICRVALRRKYSEGVGAKKVHDMLGEFGDLLGSFPIRDFIPWLGWVDNLTGLNSRARKNSKELDSFLEEVLQEHLQARRDANGNYKEDGDFVDILLSLDEKDERIGVSLEKDEKVGVSLSLGRDSIKAIILDMFAAGTDTTYTTLLWTMAELMRNPKVMKKAQVEVRSIVGHSQKHISDKEIDRMPYLKAIIKESLRLNTPVPLLVPRETTQDIELLSFHIPKGTRVIVNAWAIARDPRSWENPAEFMPERFLDSEVDFRGQDFRFIPFGAGRRSCPGAGFAVPTVELALASLLHHFDWEMPKGMEAEVLDMTESPGISLHKKTGLVLVAKPCIV</sequence>
<dbReference type="InterPro" id="IPR001128">
    <property type="entry name" value="Cyt_P450"/>
</dbReference>
<dbReference type="OrthoDB" id="1470350at2759"/>
<evidence type="ECO:0000313" key="8">
    <source>
        <dbReference type="Proteomes" id="UP000243459"/>
    </source>
</evidence>
<evidence type="ECO:0000256" key="5">
    <source>
        <dbReference type="RuleBase" id="RU000461"/>
    </source>
</evidence>